<dbReference type="KEGG" id="abp:AGABI1DRAFT54253"/>
<feature type="transmembrane region" description="Helical" evidence="1">
    <location>
        <begin position="47"/>
        <end position="72"/>
    </location>
</feature>
<gene>
    <name evidence="3" type="ORF">AGABI1DRAFT_54253</name>
</gene>
<proteinExistence type="predicted"/>
<evidence type="ECO:0000259" key="2">
    <source>
        <dbReference type="Pfam" id="PF20152"/>
    </source>
</evidence>
<evidence type="ECO:0000256" key="1">
    <source>
        <dbReference type="SAM" id="Phobius"/>
    </source>
</evidence>
<keyword evidence="4" id="KW-1185">Reference proteome</keyword>
<evidence type="ECO:0000313" key="4">
    <source>
        <dbReference type="Proteomes" id="UP000008493"/>
    </source>
</evidence>
<dbReference type="Proteomes" id="UP000008493">
    <property type="component" value="Unassembled WGS sequence"/>
</dbReference>
<dbReference type="RefSeq" id="XP_007327180.1">
    <property type="nucleotide sequence ID" value="XM_007327118.1"/>
</dbReference>
<keyword evidence="1" id="KW-1133">Transmembrane helix</keyword>
<dbReference type="STRING" id="597362.K5Y105"/>
<keyword evidence="1" id="KW-0812">Transmembrane</keyword>
<feature type="transmembrane region" description="Helical" evidence="1">
    <location>
        <begin position="12"/>
        <end position="35"/>
    </location>
</feature>
<accession>K5Y105</accession>
<organism evidence="3 4">
    <name type="scientific">Agaricus bisporus var. burnettii (strain JB137-S8 / ATCC MYA-4627 / FGSC 10392)</name>
    <name type="common">White button mushroom</name>
    <dbReference type="NCBI Taxonomy" id="597362"/>
    <lineage>
        <taxon>Eukaryota</taxon>
        <taxon>Fungi</taxon>
        <taxon>Dikarya</taxon>
        <taxon>Basidiomycota</taxon>
        <taxon>Agaricomycotina</taxon>
        <taxon>Agaricomycetes</taxon>
        <taxon>Agaricomycetidae</taxon>
        <taxon>Agaricales</taxon>
        <taxon>Agaricineae</taxon>
        <taxon>Agaricaceae</taxon>
        <taxon>Agaricus</taxon>
    </lineage>
</organism>
<protein>
    <recommendedName>
        <fullName evidence="2">DUF6534 domain-containing protein</fullName>
    </recommendedName>
</protein>
<dbReference type="InParanoid" id="K5Y105"/>
<feature type="transmembrane region" description="Helical" evidence="1">
    <location>
        <begin position="229"/>
        <end position="250"/>
    </location>
</feature>
<name>K5Y105_AGABU</name>
<dbReference type="HOGENOM" id="CLU_046025_5_4_1"/>
<dbReference type="EMBL" id="JH971387">
    <property type="protein sequence ID" value="EKM81475.1"/>
    <property type="molecule type" value="Genomic_DNA"/>
</dbReference>
<feature type="transmembrane region" description="Helical" evidence="1">
    <location>
        <begin position="157"/>
        <end position="178"/>
    </location>
</feature>
<dbReference type="Pfam" id="PF20152">
    <property type="entry name" value="DUF6534"/>
    <property type="match status" value="1"/>
</dbReference>
<feature type="transmembrane region" description="Helical" evidence="1">
    <location>
        <begin position="198"/>
        <end position="223"/>
    </location>
</feature>
<keyword evidence="1" id="KW-0472">Membrane</keyword>
<sequence length="318" mass="35164">MSIAINLDNTMGVAFIGVVIAGMLYGVSVIQVYYYYTNQTDTWSIKLLVGSVMFFETIHQILITHSMYMYLVKDAARPEMLNKLIWLVEVLFNGLTAFVVQSFLTMRVWRLSNRKIWLTGAAVLLVIGEFGCVVAFTALSLRLKTYAQLAELKSLSIAVNALAAAGDLIIAASLCIILHQSRTGFQRSDTMIKKLIVYSVNTGLLTSLCAVASLISARIYFIVLAGQTFLYIMFFFCIGRLYSNSLLATLNARKSIRAAADAINNTSEHVSLSLREFSRAGGTTGIVTKVIVLSYPYCILTPVVSNYTLVLIYLAPYE</sequence>
<dbReference type="GeneID" id="18830072"/>
<dbReference type="PANTHER" id="PTHR40465">
    <property type="entry name" value="CHROMOSOME 1, WHOLE GENOME SHOTGUN SEQUENCE"/>
    <property type="match status" value="1"/>
</dbReference>
<dbReference type="PANTHER" id="PTHR40465:SF1">
    <property type="entry name" value="DUF6534 DOMAIN-CONTAINING PROTEIN"/>
    <property type="match status" value="1"/>
</dbReference>
<feature type="transmembrane region" description="Helical" evidence="1">
    <location>
        <begin position="84"/>
        <end position="104"/>
    </location>
</feature>
<reference evidence="4" key="1">
    <citation type="journal article" date="2012" name="Proc. Natl. Acad. Sci. U.S.A.">
        <title>Genome sequence of the button mushroom Agaricus bisporus reveals mechanisms governing adaptation to a humic-rich ecological niche.</title>
        <authorList>
            <person name="Morin E."/>
            <person name="Kohler A."/>
            <person name="Baker A.R."/>
            <person name="Foulongne-Oriol M."/>
            <person name="Lombard V."/>
            <person name="Nagy L.G."/>
            <person name="Ohm R.A."/>
            <person name="Patyshakuliyeva A."/>
            <person name="Brun A."/>
            <person name="Aerts A.L."/>
            <person name="Bailey A.M."/>
            <person name="Billette C."/>
            <person name="Coutinho P.M."/>
            <person name="Deakin G."/>
            <person name="Doddapaneni H."/>
            <person name="Floudas D."/>
            <person name="Grimwood J."/>
            <person name="Hilden K."/>
            <person name="Kuees U."/>
            <person name="LaButti K.M."/>
            <person name="Lapidus A."/>
            <person name="Lindquist E.A."/>
            <person name="Lucas S.M."/>
            <person name="Murat C."/>
            <person name="Riley R.W."/>
            <person name="Salamov A.A."/>
            <person name="Schmutz J."/>
            <person name="Subramanian V."/>
            <person name="Woesten H.A.B."/>
            <person name="Xu J."/>
            <person name="Eastwood D.C."/>
            <person name="Foster G.D."/>
            <person name="Sonnenberg A.S."/>
            <person name="Cullen D."/>
            <person name="de Vries R.P."/>
            <person name="Lundell T."/>
            <person name="Hibbett D.S."/>
            <person name="Henrissat B."/>
            <person name="Burton K.S."/>
            <person name="Kerrigan R.W."/>
            <person name="Challen M.P."/>
            <person name="Grigoriev I.V."/>
            <person name="Martin F."/>
        </authorList>
    </citation>
    <scope>NUCLEOTIDE SEQUENCE [LARGE SCALE GENOMIC DNA]</scope>
    <source>
        <strain evidence="4">JB137-S8 / ATCC MYA-4627 / FGSC 10392</strain>
    </source>
</reference>
<dbReference type="AlphaFoldDB" id="K5Y105"/>
<evidence type="ECO:0000313" key="3">
    <source>
        <dbReference type="EMBL" id="EKM81475.1"/>
    </source>
</evidence>
<dbReference type="OMA" id="MFFETIH"/>
<feature type="transmembrane region" description="Helical" evidence="1">
    <location>
        <begin position="116"/>
        <end position="137"/>
    </location>
</feature>
<feature type="non-terminal residue" evidence="3">
    <location>
        <position position="318"/>
    </location>
</feature>
<dbReference type="InterPro" id="IPR045339">
    <property type="entry name" value="DUF6534"/>
</dbReference>
<dbReference type="OrthoDB" id="3263055at2759"/>
<feature type="domain" description="DUF6534" evidence="2">
    <location>
        <begin position="163"/>
        <end position="255"/>
    </location>
</feature>
<dbReference type="eggNOG" id="ENOG502SKAZ">
    <property type="taxonomic scope" value="Eukaryota"/>
</dbReference>